<protein>
    <submittedName>
        <fullName evidence="1">Uncharacterized protein</fullName>
    </submittedName>
</protein>
<dbReference type="Proteomes" id="UP000663868">
    <property type="component" value="Unassembled WGS sequence"/>
</dbReference>
<accession>A0A820FPE4</accession>
<proteinExistence type="predicted"/>
<evidence type="ECO:0000313" key="2">
    <source>
        <dbReference type="Proteomes" id="UP000663868"/>
    </source>
</evidence>
<comment type="caution">
    <text evidence="1">The sequence shown here is derived from an EMBL/GenBank/DDBJ whole genome shotgun (WGS) entry which is preliminary data.</text>
</comment>
<name>A0A820FPE4_9BILA</name>
<sequence>VQNHNGIWSAPKDHRKIDNNFRLEPIIETVSRAFNEQIRAKHGITDEIFEHYDLQENQHLDSQNYIQHQFDRRPESDYAELVGLFISHFDEPIVEFELRDAYENQVSSSEKCILIFEHHTKDTQIFIFTFEACQWLAIDDIVNHTADDEFDMYFTLRPFIEDIRRRMELDNTNRNDHYQQRPVENEEIIEGNPNNAAALINQPNINLGKLFYQPFDDRFIIHYLI</sequence>
<dbReference type="EMBL" id="CAJOBB010011684">
    <property type="protein sequence ID" value="CAF4264955.1"/>
    <property type="molecule type" value="Genomic_DNA"/>
</dbReference>
<feature type="non-terminal residue" evidence="1">
    <location>
        <position position="1"/>
    </location>
</feature>
<gene>
    <name evidence="1" type="ORF">KXQ929_LOCUS43558</name>
</gene>
<organism evidence="1 2">
    <name type="scientific">Adineta steineri</name>
    <dbReference type="NCBI Taxonomy" id="433720"/>
    <lineage>
        <taxon>Eukaryota</taxon>
        <taxon>Metazoa</taxon>
        <taxon>Spiralia</taxon>
        <taxon>Gnathifera</taxon>
        <taxon>Rotifera</taxon>
        <taxon>Eurotatoria</taxon>
        <taxon>Bdelloidea</taxon>
        <taxon>Adinetida</taxon>
        <taxon>Adinetidae</taxon>
        <taxon>Adineta</taxon>
    </lineage>
</organism>
<reference evidence="1" key="1">
    <citation type="submission" date="2021-02" db="EMBL/GenBank/DDBJ databases">
        <authorList>
            <person name="Nowell W R."/>
        </authorList>
    </citation>
    <scope>NUCLEOTIDE SEQUENCE</scope>
</reference>
<evidence type="ECO:0000313" key="1">
    <source>
        <dbReference type="EMBL" id="CAF4264955.1"/>
    </source>
</evidence>
<dbReference type="AlphaFoldDB" id="A0A820FPE4"/>